<dbReference type="Proteomes" id="UP001321580">
    <property type="component" value="Unassembled WGS sequence"/>
</dbReference>
<keyword evidence="3" id="KW-1185">Reference proteome</keyword>
<dbReference type="RefSeq" id="WP_283212205.1">
    <property type="nucleotide sequence ID" value="NZ_JASGBI010000001.1"/>
</dbReference>
<feature type="region of interest" description="Disordered" evidence="1">
    <location>
        <begin position="44"/>
        <end position="63"/>
    </location>
</feature>
<accession>A0ABT6XFC9</accession>
<organism evidence="2 3">
    <name type="scientific">Lysobacter stagni</name>
    <dbReference type="NCBI Taxonomy" id="3045172"/>
    <lineage>
        <taxon>Bacteria</taxon>
        <taxon>Pseudomonadati</taxon>
        <taxon>Pseudomonadota</taxon>
        <taxon>Gammaproteobacteria</taxon>
        <taxon>Lysobacterales</taxon>
        <taxon>Lysobacteraceae</taxon>
        <taxon>Lysobacter</taxon>
    </lineage>
</organism>
<proteinExistence type="predicted"/>
<evidence type="ECO:0000313" key="2">
    <source>
        <dbReference type="EMBL" id="MDI9238759.1"/>
    </source>
</evidence>
<name>A0ABT6XFC9_9GAMM</name>
<gene>
    <name evidence="2" type="ORF">QLQ15_07505</name>
</gene>
<protein>
    <submittedName>
        <fullName evidence="2">Alanine acetyltransferase</fullName>
    </submittedName>
</protein>
<evidence type="ECO:0000256" key="1">
    <source>
        <dbReference type="SAM" id="MobiDB-lite"/>
    </source>
</evidence>
<comment type="caution">
    <text evidence="2">The sequence shown here is derived from an EMBL/GenBank/DDBJ whole genome shotgun (WGS) entry which is preliminary data.</text>
</comment>
<evidence type="ECO:0000313" key="3">
    <source>
        <dbReference type="Proteomes" id="UP001321580"/>
    </source>
</evidence>
<reference evidence="2 3" key="1">
    <citation type="submission" date="2023-05" db="EMBL/GenBank/DDBJ databases">
        <title>Lysobacter sp. strain LF1 Genome sequencing and assembly.</title>
        <authorList>
            <person name="Jung Y."/>
        </authorList>
    </citation>
    <scope>NUCLEOTIDE SEQUENCE [LARGE SCALE GENOMIC DNA]</scope>
    <source>
        <strain evidence="2 3">LF1</strain>
    </source>
</reference>
<sequence length="120" mass="12479">MNGTWSAQQREWLQAMGHSVFQLAGVDAPDEAPARTPDALREAAGLVPESARPVRRAEAARPAGNGDRLIQAVLRAAGAGADSAAVLALVPDAAALRGNAAAKRALWPRLRGLRRSVGTP</sequence>
<dbReference type="EMBL" id="JASGBI010000001">
    <property type="protein sequence ID" value="MDI9238759.1"/>
    <property type="molecule type" value="Genomic_DNA"/>
</dbReference>